<evidence type="ECO:0000313" key="3">
    <source>
        <dbReference type="Proteomes" id="UP000733858"/>
    </source>
</evidence>
<keyword evidence="3" id="KW-1185">Reference proteome</keyword>
<dbReference type="Proteomes" id="UP000733858">
    <property type="component" value="Unassembled WGS sequence"/>
</dbReference>
<sequence>MSIPRDNYVGEPDYPAPWTTKQPREGLRDLDEAKIVSLSPDVCLTPVGSSVVPIPYPIVDYCGHDKGYTPSVRFTGKKAMVMRSCTTHVHGDAPGNRRGVKSGTVEDICEPIEHADQVRAEGSHVIRHLDRFWMNNRNTQGEAIFVRGTETFAPPEDDDPIPGSLRWNVSDQGKVMSDASPEPLIMGAQYADAGNALRKVAPQQSGGNAQPRPGTQARPLPQPQRPQTTRPFPPAANDNVYQRRGTFGRPLPTGAGRVLGLLGLAQAGYQLGDMAGRWYVGPDGVMARAIGDHLRGQVPITSPQAQQIGNLPWHMGEWFSGNATILNANDILSLKAGVPLDFRTMDPDDLADLLEAPWPSAEQLRKNAERIGERRAPAALPLPENVRVEQEREKRRCRIDTYEKMEPICKSIGMQAHHIVPDWTLRYGTRKEAIVGQKRIPNMPGFWQGQSMCVVGQARTQGTEHHEAHLADGAIEALGRNSNPPFTATLDDVKDASIDAMTALRPDCAAQILSAVNGEFAGRDPNQLLRAKQYPPLPGDTLRALQTGAKRGANARP</sequence>
<accession>A0ABS7LSW3</accession>
<reference evidence="2 3" key="1">
    <citation type="submission" date="2021-08" db="EMBL/GenBank/DDBJ databases">
        <title>Rhizobium croatiense sp. nov. and Rhizobium redzepovicii sp. nov., two new species isolated from nodules of Phaseolus vulgaris in Croatia.</title>
        <authorList>
            <person name="Rajnovic I."/>
            <person name="Ramirez-Bahena M.H."/>
            <person name="Kajic S."/>
            <person name="Igual M.J."/>
            <person name="Peix A."/>
            <person name="Velazquez E."/>
            <person name="Sikora S."/>
        </authorList>
    </citation>
    <scope>NUCLEOTIDE SEQUENCE [LARGE SCALE GENOMIC DNA]</scope>
    <source>
        <strain evidence="2 3">13T</strain>
    </source>
</reference>
<name>A0ABS7LSW3_9HYPH</name>
<organism evidence="2 3">
    <name type="scientific">Rhizobium croatiense</name>
    <dbReference type="NCBI Taxonomy" id="2867516"/>
    <lineage>
        <taxon>Bacteria</taxon>
        <taxon>Pseudomonadati</taxon>
        <taxon>Pseudomonadota</taxon>
        <taxon>Alphaproteobacteria</taxon>
        <taxon>Hyphomicrobiales</taxon>
        <taxon>Rhizobiaceae</taxon>
        <taxon>Rhizobium/Agrobacterium group</taxon>
        <taxon>Rhizobium</taxon>
    </lineage>
</organism>
<proteinExistence type="predicted"/>
<dbReference type="RefSeq" id="WP_222138113.1">
    <property type="nucleotide sequence ID" value="NZ_JAILYJ010000001.1"/>
</dbReference>
<gene>
    <name evidence="2" type="ORF">K6M89_01100</name>
</gene>
<evidence type="ECO:0000256" key="1">
    <source>
        <dbReference type="SAM" id="MobiDB-lite"/>
    </source>
</evidence>
<feature type="region of interest" description="Disordered" evidence="1">
    <location>
        <begin position="531"/>
        <end position="557"/>
    </location>
</feature>
<evidence type="ECO:0000313" key="2">
    <source>
        <dbReference type="EMBL" id="MBY4627906.1"/>
    </source>
</evidence>
<dbReference type="EMBL" id="JAILYJ010000001">
    <property type="protein sequence ID" value="MBY4627906.1"/>
    <property type="molecule type" value="Genomic_DNA"/>
</dbReference>
<comment type="caution">
    <text evidence="2">The sequence shown here is derived from an EMBL/GenBank/DDBJ whole genome shotgun (WGS) entry which is preliminary data.</text>
</comment>
<feature type="compositionally biased region" description="Low complexity" evidence="1">
    <location>
        <begin position="215"/>
        <end position="230"/>
    </location>
</feature>
<dbReference type="Pfam" id="PF13665">
    <property type="entry name" value="Tox-PAAR-like"/>
    <property type="match status" value="1"/>
</dbReference>
<feature type="region of interest" description="Disordered" evidence="1">
    <location>
        <begin position="200"/>
        <end position="248"/>
    </location>
</feature>
<protein>
    <submittedName>
        <fullName evidence="2">DUF4150 domain-containing protein</fullName>
    </submittedName>
</protein>
<feature type="region of interest" description="Disordered" evidence="1">
    <location>
        <begin position="1"/>
        <end position="25"/>
    </location>
</feature>